<evidence type="ECO:0000259" key="1">
    <source>
        <dbReference type="Pfam" id="PF00462"/>
    </source>
</evidence>
<feature type="domain" description="Glutaredoxin" evidence="1">
    <location>
        <begin position="70"/>
        <end position="124"/>
    </location>
</feature>
<dbReference type="Pfam" id="PF00462">
    <property type="entry name" value="Glutaredoxin"/>
    <property type="match status" value="1"/>
</dbReference>
<evidence type="ECO:0000313" key="2">
    <source>
        <dbReference type="EMBL" id="GID78595.1"/>
    </source>
</evidence>
<dbReference type="InterPro" id="IPR036249">
    <property type="entry name" value="Thioredoxin-like_sf"/>
</dbReference>
<evidence type="ECO:0000313" key="3">
    <source>
        <dbReference type="Proteomes" id="UP000609879"/>
    </source>
</evidence>
<dbReference type="Gene3D" id="3.40.30.10">
    <property type="entry name" value="Glutaredoxin"/>
    <property type="match status" value="1"/>
</dbReference>
<dbReference type="SUPFAM" id="SSF52833">
    <property type="entry name" value="Thioredoxin-like"/>
    <property type="match status" value="1"/>
</dbReference>
<keyword evidence="3" id="KW-1185">Reference proteome</keyword>
<protein>
    <submittedName>
        <fullName evidence="2">Membrane protein</fullName>
    </submittedName>
</protein>
<dbReference type="PROSITE" id="PS51354">
    <property type="entry name" value="GLUTAREDOXIN_2"/>
    <property type="match status" value="1"/>
</dbReference>
<dbReference type="Proteomes" id="UP000609879">
    <property type="component" value="Unassembled WGS sequence"/>
</dbReference>
<dbReference type="EMBL" id="BOMI01000147">
    <property type="protein sequence ID" value="GID78595.1"/>
    <property type="molecule type" value="Genomic_DNA"/>
</dbReference>
<gene>
    <name evidence="2" type="ORF">Ade02nite_72360</name>
</gene>
<reference evidence="2 3" key="1">
    <citation type="submission" date="2021-01" db="EMBL/GenBank/DDBJ databases">
        <title>Whole genome shotgun sequence of Actinoplanes deccanensis NBRC 13994.</title>
        <authorList>
            <person name="Komaki H."/>
            <person name="Tamura T."/>
        </authorList>
    </citation>
    <scope>NUCLEOTIDE SEQUENCE [LARGE SCALE GENOMIC DNA]</scope>
    <source>
        <strain evidence="2 3">NBRC 13994</strain>
    </source>
</reference>
<accession>A0ABQ3YF73</accession>
<name>A0ABQ3YF73_9ACTN</name>
<proteinExistence type="predicted"/>
<dbReference type="InterPro" id="IPR002109">
    <property type="entry name" value="Glutaredoxin"/>
</dbReference>
<comment type="caution">
    <text evidence="2">The sequence shown here is derived from an EMBL/GenBank/DDBJ whole genome shotgun (WGS) entry which is preliminary data.</text>
</comment>
<dbReference type="RefSeq" id="WP_203773670.1">
    <property type="nucleotide sequence ID" value="NZ_BAAABO010000027.1"/>
</dbReference>
<organism evidence="2 3">
    <name type="scientific">Paractinoplanes deccanensis</name>
    <dbReference type="NCBI Taxonomy" id="113561"/>
    <lineage>
        <taxon>Bacteria</taxon>
        <taxon>Bacillati</taxon>
        <taxon>Actinomycetota</taxon>
        <taxon>Actinomycetes</taxon>
        <taxon>Micromonosporales</taxon>
        <taxon>Micromonosporaceae</taxon>
        <taxon>Paractinoplanes</taxon>
    </lineage>
</organism>
<sequence length="143" mass="15162">MVRRWGSSIVLAAAGLFLGGVLLAQGRVVSAVVVFVLFVAFAAVTSPPGFPRSVSDAEARAASARDGHAIVYWRPGCPYCARLRVSLGRRASRLHWVDIWADPAGAATVRDITGGDETVPTVVTPSESFVNPSPLLVRQLALH</sequence>